<reference evidence="3" key="1">
    <citation type="journal article" date="2020" name="Nature">
        <title>Giant virus diversity and host interactions through global metagenomics.</title>
        <authorList>
            <person name="Schulz F."/>
            <person name="Roux S."/>
            <person name="Paez-Espino D."/>
            <person name="Jungbluth S."/>
            <person name="Walsh D.A."/>
            <person name="Denef V.J."/>
            <person name="McMahon K.D."/>
            <person name="Konstantinidis K.T."/>
            <person name="Eloe-Fadrosh E.A."/>
            <person name="Kyrpides N.C."/>
            <person name="Woyke T."/>
        </authorList>
    </citation>
    <scope>NUCLEOTIDE SEQUENCE</scope>
    <source>
        <strain evidence="3">GVMAG-M-3300021425-30</strain>
    </source>
</reference>
<dbReference type="GO" id="GO:0005198">
    <property type="term" value="F:structural molecule activity"/>
    <property type="evidence" value="ECO:0007669"/>
    <property type="project" value="InterPro"/>
</dbReference>
<evidence type="ECO:0000313" key="3">
    <source>
        <dbReference type="EMBL" id="QHT06485.1"/>
    </source>
</evidence>
<dbReference type="Pfam" id="PF04451">
    <property type="entry name" value="Capsid_NCLDV"/>
    <property type="match status" value="1"/>
</dbReference>
<proteinExistence type="predicted"/>
<dbReference type="InterPro" id="IPR038519">
    <property type="entry name" value="MCP_C_sf"/>
</dbReference>
<dbReference type="Gene3D" id="2.70.9.20">
    <property type="entry name" value="Major capsid protein Vp54"/>
    <property type="match status" value="1"/>
</dbReference>
<evidence type="ECO:0008006" key="4">
    <source>
        <dbReference type="Google" id="ProtNLM"/>
    </source>
</evidence>
<dbReference type="AlphaFoldDB" id="A0A6C0CSM6"/>
<dbReference type="InterPro" id="IPR031654">
    <property type="entry name" value="Capsid_N"/>
</dbReference>
<feature type="domain" description="Major capsid protein N-terminal" evidence="2">
    <location>
        <begin position="25"/>
        <end position="245"/>
    </location>
</feature>
<dbReference type="InterPro" id="IPR016112">
    <property type="entry name" value="VP_dsDNA_II"/>
</dbReference>
<accession>A0A6C0CSM6</accession>
<name>A0A6C0CSM6_9ZZZZ</name>
<dbReference type="EMBL" id="MN739469">
    <property type="protein sequence ID" value="QHT06485.1"/>
    <property type="molecule type" value="Genomic_DNA"/>
</dbReference>
<dbReference type="InterPro" id="IPR007542">
    <property type="entry name" value="MCP_C"/>
</dbReference>
<sequence>MPGGLMNLVAYGNQNVILNGNPKKTFFTTTYSKYTNFGLQKFRIDFDGQRKLRMTDQSIFEFKVPRYGDLLMDTYLVVDLPNIWSPAVPPVCGSNPAAATYGWQPYEFKWIKNLGTQMIELVRFKIGGQIIQEFTGQYLYNLVERDFNDAKKDLYYKMTGHVTELNDPANANGRVNIYPTAFVGTGSDYDTAGNEPSIRGRQIYVPLNIWFTLASKMALPLVSLQYVDVTIEVTIRPVNQLFTVRNISDITSAADPNAGYYRSPNFADPTYEFYKFLHQPPGVDINNIEWPSKRTDWNADVHLISTYAFLSDAEVEKFAREEQRFLIKEVYTRTYHDIVGSKRQDIFTQGLVSNWMWFMQRSDSNLRNQWSNYTNWPYDYLPYNVDMPDGGTTKPIVCGGQDYFPNEDLGRQPSGLFWSGIYNPANQKEIMTSWGLLVDGKYRENVLPSGVLNYIEKYAHSNGNSPEGLYCYNFGLHTDPYDFQPNGAMNMSKFTNVTFEIETMHPVHNEDAKVQTICNNDGDVIGVVKPSWGIYEYTYNMTVMEERYNVLVLTNGMGGLEFAR</sequence>
<dbReference type="Pfam" id="PF16903">
    <property type="entry name" value="Capsid_N"/>
    <property type="match status" value="1"/>
</dbReference>
<dbReference type="Gene3D" id="2.70.9.10">
    <property type="entry name" value="Adenovirus Type 2 Hexon, domain 4"/>
    <property type="match status" value="1"/>
</dbReference>
<organism evidence="3">
    <name type="scientific">viral metagenome</name>
    <dbReference type="NCBI Taxonomy" id="1070528"/>
    <lineage>
        <taxon>unclassified sequences</taxon>
        <taxon>metagenomes</taxon>
        <taxon>organismal metagenomes</taxon>
    </lineage>
</organism>
<evidence type="ECO:0000259" key="1">
    <source>
        <dbReference type="Pfam" id="PF04451"/>
    </source>
</evidence>
<evidence type="ECO:0000259" key="2">
    <source>
        <dbReference type="Pfam" id="PF16903"/>
    </source>
</evidence>
<dbReference type="SUPFAM" id="SSF49749">
    <property type="entry name" value="Group II dsDNA viruses VP"/>
    <property type="match status" value="2"/>
</dbReference>
<feature type="domain" description="Major capsid protein C-terminal" evidence="1">
    <location>
        <begin position="314"/>
        <end position="559"/>
    </location>
</feature>
<protein>
    <recommendedName>
        <fullName evidence="4">Major capsid protein N-terminal domain-containing protein</fullName>
    </recommendedName>
</protein>